<reference evidence="13" key="1">
    <citation type="submission" date="2009-09" db="EMBL/GenBank/DDBJ databases">
        <title>The complete chromosome of Desulfohalobium retbaense DSM 5692.</title>
        <authorList>
            <consortium name="US DOE Joint Genome Institute (JGI-PGF)"/>
            <person name="Lucas S."/>
            <person name="Copeland A."/>
            <person name="Lapidus A."/>
            <person name="Glavina del Rio T."/>
            <person name="Dalin E."/>
            <person name="Tice H."/>
            <person name="Bruce D."/>
            <person name="Goodwin L."/>
            <person name="Pitluck S."/>
            <person name="Kyrpides N."/>
            <person name="Mavromatis K."/>
            <person name="Ivanova N."/>
            <person name="Mikhailova N."/>
            <person name="Munk A.C."/>
            <person name="Brettin T."/>
            <person name="Detter J.C."/>
            <person name="Han C."/>
            <person name="Tapia R."/>
            <person name="Larimer F."/>
            <person name="Land M."/>
            <person name="Hauser L."/>
            <person name="Markowitz V."/>
            <person name="Cheng J.-F."/>
            <person name="Hugenholtz P."/>
            <person name="Woyke T."/>
            <person name="Wu D."/>
            <person name="Spring S."/>
            <person name="Klenk H.-P."/>
            <person name="Eisen J.A."/>
        </authorList>
    </citation>
    <scope>NUCLEOTIDE SEQUENCE [LARGE SCALE GENOMIC DNA]</scope>
    <source>
        <strain evidence="13">DSM 5692</strain>
    </source>
</reference>
<dbReference type="CDD" id="cd10845">
    <property type="entry name" value="DSRM_RNAse_III_family"/>
    <property type="match status" value="1"/>
</dbReference>
<name>C8X2M7_DESRD</name>
<evidence type="ECO:0000256" key="9">
    <source>
        <dbReference type="HAMAP-Rule" id="MF_00104"/>
    </source>
</evidence>
<dbReference type="GO" id="GO:0006397">
    <property type="term" value="P:mRNA processing"/>
    <property type="evidence" value="ECO:0007669"/>
    <property type="project" value="UniProtKB-UniRule"/>
</dbReference>
<dbReference type="PROSITE" id="PS00517">
    <property type="entry name" value="RNASE_3_1"/>
    <property type="match status" value="1"/>
</dbReference>
<dbReference type="SMART" id="SM00535">
    <property type="entry name" value="RIBOc"/>
    <property type="match status" value="1"/>
</dbReference>
<comment type="cofactor">
    <cofactor evidence="9">
        <name>Mg(2+)</name>
        <dbReference type="ChEBI" id="CHEBI:18420"/>
    </cofactor>
</comment>
<dbReference type="Proteomes" id="UP000001052">
    <property type="component" value="Chromosome"/>
</dbReference>
<dbReference type="RefSeq" id="WP_015751821.1">
    <property type="nucleotide sequence ID" value="NC_013223.1"/>
</dbReference>
<dbReference type="GO" id="GO:0005737">
    <property type="term" value="C:cytoplasm"/>
    <property type="evidence" value="ECO:0007669"/>
    <property type="project" value="UniProtKB-SubCell"/>
</dbReference>
<dbReference type="GO" id="GO:0046872">
    <property type="term" value="F:metal ion binding"/>
    <property type="evidence" value="ECO:0007669"/>
    <property type="project" value="UniProtKB-KW"/>
</dbReference>
<keyword evidence="9" id="KW-0699">rRNA-binding</keyword>
<comment type="function">
    <text evidence="9">Digests double-stranded RNA. Involved in the processing of primary rRNA transcript to yield the immediate precursors to the large and small rRNAs (23S and 16S). Processes some mRNAs, and tRNAs when they are encoded in the rRNA operon. Processes pre-crRNA and tracrRNA of type II CRISPR loci if present in the organism.</text>
</comment>
<evidence type="ECO:0000313" key="13">
    <source>
        <dbReference type="Proteomes" id="UP000001052"/>
    </source>
</evidence>
<gene>
    <name evidence="9" type="primary">rnc</name>
    <name evidence="12" type="ordered locus">Dret_1387</name>
</gene>
<dbReference type="GO" id="GO:0010468">
    <property type="term" value="P:regulation of gene expression"/>
    <property type="evidence" value="ECO:0007669"/>
    <property type="project" value="TreeGrafter"/>
</dbReference>
<dbReference type="InterPro" id="IPR014720">
    <property type="entry name" value="dsRBD_dom"/>
</dbReference>
<accession>C8X2M7</accession>
<comment type="subunit">
    <text evidence="9">Homodimer.</text>
</comment>
<dbReference type="eggNOG" id="COG0571">
    <property type="taxonomic scope" value="Bacteria"/>
</dbReference>
<dbReference type="HAMAP" id="MF_00104">
    <property type="entry name" value="RNase_III"/>
    <property type="match status" value="1"/>
</dbReference>
<dbReference type="SUPFAM" id="SSF69065">
    <property type="entry name" value="RNase III domain-like"/>
    <property type="match status" value="1"/>
</dbReference>
<keyword evidence="9" id="KW-0963">Cytoplasm</keyword>
<dbReference type="Gene3D" id="3.30.160.20">
    <property type="match status" value="1"/>
</dbReference>
<dbReference type="SMART" id="SM00358">
    <property type="entry name" value="DSRM"/>
    <property type="match status" value="1"/>
</dbReference>
<keyword evidence="13" id="KW-1185">Reference proteome</keyword>
<evidence type="ECO:0000256" key="6">
    <source>
        <dbReference type="ARBA" id="ARBA00022759"/>
    </source>
</evidence>
<keyword evidence="8 9" id="KW-0694">RNA-binding</keyword>
<evidence type="ECO:0000256" key="2">
    <source>
        <dbReference type="ARBA" id="ARBA00010183"/>
    </source>
</evidence>
<dbReference type="GO" id="GO:0008033">
    <property type="term" value="P:tRNA processing"/>
    <property type="evidence" value="ECO:0007669"/>
    <property type="project" value="UniProtKB-KW"/>
</dbReference>
<keyword evidence="9" id="KW-0479">Metal-binding</keyword>
<dbReference type="InterPro" id="IPR000999">
    <property type="entry name" value="RNase_III_dom"/>
</dbReference>
<feature type="active site" evidence="9">
    <location>
        <position position="123"/>
    </location>
</feature>
<dbReference type="GO" id="GO:0006364">
    <property type="term" value="P:rRNA processing"/>
    <property type="evidence" value="ECO:0007669"/>
    <property type="project" value="UniProtKB-UniRule"/>
</dbReference>
<organism evidence="12 13">
    <name type="scientific">Desulfohalobium retbaense (strain ATCC 49708 / DSM 5692 / JCM 16813 / HR100)</name>
    <dbReference type="NCBI Taxonomy" id="485915"/>
    <lineage>
        <taxon>Bacteria</taxon>
        <taxon>Pseudomonadati</taxon>
        <taxon>Thermodesulfobacteriota</taxon>
        <taxon>Desulfovibrionia</taxon>
        <taxon>Desulfovibrionales</taxon>
        <taxon>Desulfohalobiaceae</taxon>
        <taxon>Desulfohalobium</taxon>
    </lineage>
</organism>
<dbReference type="Pfam" id="PF14622">
    <property type="entry name" value="Ribonucleas_3_3"/>
    <property type="match status" value="1"/>
</dbReference>
<dbReference type="AlphaFoldDB" id="C8X2M7"/>
<comment type="subcellular location">
    <subcellularLocation>
        <location evidence="9">Cytoplasm</location>
    </subcellularLocation>
</comment>
<keyword evidence="7 9" id="KW-0378">Hydrolase</keyword>
<dbReference type="PANTHER" id="PTHR11207">
    <property type="entry name" value="RIBONUCLEASE III"/>
    <property type="match status" value="1"/>
</dbReference>
<dbReference type="GO" id="GO:0003725">
    <property type="term" value="F:double-stranded RNA binding"/>
    <property type="evidence" value="ECO:0007669"/>
    <property type="project" value="TreeGrafter"/>
</dbReference>
<evidence type="ECO:0000259" key="11">
    <source>
        <dbReference type="PROSITE" id="PS50142"/>
    </source>
</evidence>
<dbReference type="InterPro" id="IPR036389">
    <property type="entry name" value="RNase_III_sf"/>
</dbReference>
<evidence type="ECO:0000256" key="7">
    <source>
        <dbReference type="ARBA" id="ARBA00022801"/>
    </source>
</evidence>
<dbReference type="Gene3D" id="1.10.1520.10">
    <property type="entry name" value="Ribonuclease III domain"/>
    <property type="match status" value="1"/>
</dbReference>
<dbReference type="Pfam" id="PF00035">
    <property type="entry name" value="dsrm"/>
    <property type="match status" value="1"/>
</dbReference>
<sequence>MDDSVLRLVQQRLQYTFRDQQLLLLALTHSSYANEHPHIQEHNERLEFLGDAVLELAISEELYLRYPEAPEGSLTSLRSKLVSEPALAALGRQLEIAPALFLGRGEESQGGRERDAILCDVMESIFGAIFLDSDYDRAKTCILELYVDKWPSAPSLGHERLRDFKSRLQECTQQLFKDRPVYHLVDSTGPEHAKVYHVRVDLPNGSQASAADSSVKKAEQQAARKALESLQALEARK</sequence>
<feature type="binding site" evidence="9">
    <location>
        <position position="123"/>
    </location>
    <ligand>
        <name>Mg(2+)</name>
        <dbReference type="ChEBI" id="CHEBI:18420"/>
    </ligand>
</feature>
<keyword evidence="6 9" id="KW-0255">Endonuclease</keyword>
<dbReference type="GO" id="GO:0019843">
    <property type="term" value="F:rRNA binding"/>
    <property type="evidence" value="ECO:0007669"/>
    <property type="project" value="UniProtKB-KW"/>
</dbReference>
<feature type="active site" evidence="9">
    <location>
        <position position="51"/>
    </location>
</feature>
<feature type="binding site" evidence="9">
    <location>
        <position position="120"/>
    </location>
    <ligand>
        <name>Mg(2+)</name>
        <dbReference type="ChEBI" id="CHEBI:18420"/>
    </ligand>
</feature>
<keyword evidence="5 9" id="KW-0540">Nuclease</keyword>
<dbReference type="InterPro" id="IPR011907">
    <property type="entry name" value="RNase_III"/>
</dbReference>
<evidence type="ECO:0000256" key="4">
    <source>
        <dbReference type="ARBA" id="ARBA00022664"/>
    </source>
</evidence>
<dbReference type="GO" id="GO:0004525">
    <property type="term" value="F:ribonuclease III activity"/>
    <property type="evidence" value="ECO:0007669"/>
    <property type="project" value="UniProtKB-UniRule"/>
</dbReference>
<evidence type="ECO:0000313" key="12">
    <source>
        <dbReference type="EMBL" id="ACV68674.1"/>
    </source>
</evidence>
<evidence type="ECO:0000256" key="3">
    <source>
        <dbReference type="ARBA" id="ARBA00022552"/>
    </source>
</evidence>
<reference evidence="12 13" key="2">
    <citation type="journal article" date="2010" name="Stand. Genomic Sci.">
        <title>Complete genome sequence of Desulfohalobium retbaense type strain (HR(100)).</title>
        <authorList>
            <person name="Spring S."/>
            <person name="Nolan M."/>
            <person name="Lapidus A."/>
            <person name="Glavina Del Rio T."/>
            <person name="Copeland A."/>
            <person name="Tice H."/>
            <person name="Cheng J.F."/>
            <person name="Lucas S."/>
            <person name="Land M."/>
            <person name="Chen F."/>
            <person name="Bruce D."/>
            <person name="Goodwin L."/>
            <person name="Pitluck S."/>
            <person name="Ivanova N."/>
            <person name="Mavromatis K."/>
            <person name="Mikhailova N."/>
            <person name="Pati A."/>
            <person name="Chen A."/>
            <person name="Palaniappan K."/>
            <person name="Hauser L."/>
            <person name="Chang Y.J."/>
            <person name="Jeffries C.D."/>
            <person name="Munk C."/>
            <person name="Kiss H."/>
            <person name="Chain P."/>
            <person name="Han C."/>
            <person name="Brettin T."/>
            <person name="Detter J.C."/>
            <person name="Schuler E."/>
            <person name="Goker M."/>
            <person name="Rohde M."/>
            <person name="Bristow J."/>
            <person name="Eisen J.A."/>
            <person name="Markowitz V."/>
            <person name="Hugenholtz P."/>
            <person name="Kyrpides N.C."/>
            <person name="Klenk H.P."/>
        </authorList>
    </citation>
    <scope>NUCLEOTIDE SEQUENCE [LARGE SCALE GENOMIC DNA]</scope>
    <source>
        <strain evidence="12 13">DSM 5692</strain>
    </source>
</reference>
<dbReference type="FunFam" id="1.10.1520.10:FF:000001">
    <property type="entry name" value="Ribonuclease 3"/>
    <property type="match status" value="1"/>
</dbReference>
<dbReference type="OrthoDB" id="9805026at2"/>
<dbReference type="EC" id="3.1.26.3" evidence="9"/>
<dbReference type="EMBL" id="CP001734">
    <property type="protein sequence ID" value="ACV68674.1"/>
    <property type="molecule type" value="Genomic_DNA"/>
</dbReference>
<dbReference type="STRING" id="485915.Dret_1387"/>
<dbReference type="KEGG" id="drt:Dret_1387"/>
<feature type="domain" description="RNase III" evidence="11">
    <location>
        <begin position="6"/>
        <end position="134"/>
    </location>
</feature>
<comment type="catalytic activity">
    <reaction evidence="1 9">
        <text>Endonucleolytic cleavage to 5'-phosphomonoester.</text>
        <dbReference type="EC" id="3.1.26.3"/>
    </reaction>
</comment>
<dbReference type="PROSITE" id="PS50142">
    <property type="entry name" value="RNASE_3_2"/>
    <property type="match status" value="1"/>
</dbReference>
<keyword evidence="9" id="KW-0460">Magnesium</keyword>
<dbReference type="SUPFAM" id="SSF54768">
    <property type="entry name" value="dsRNA-binding domain-like"/>
    <property type="match status" value="1"/>
</dbReference>
<evidence type="ECO:0000259" key="10">
    <source>
        <dbReference type="PROSITE" id="PS50137"/>
    </source>
</evidence>
<dbReference type="NCBIfam" id="TIGR02191">
    <property type="entry name" value="RNaseIII"/>
    <property type="match status" value="1"/>
</dbReference>
<dbReference type="CDD" id="cd00593">
    <property type="entry name" value="RIBOc"/>
    <property type="match status" value="1"/>
</dbReference>
<dbReference type="HOGENOM" id="CLU_000907_1_3_7"/>
<keyword evidence="4 9" id="KW-0507">mRNA processing</keyword>
<dbReference type="PROSITE" id="PS50137">
    <property type="entry name" value="DS_RBD"/>
    <property type="match status" value="1"/>
</dbReference>
<proteinExistence type="inferred from homology"/>
<protein>
    <recommendedName>
        <fullName evidence="9">Ribonuclease 3</fullName>
        <ecNumber evidence="9">3.1.26.3</ecNumber>
    </recommendedName>
    <alternativeName>
        <fullName evidence="9">Ribonuclease III</fullName>
        <shortName evidence="9">RNase III</shortName>
    </alternativeName>
</protein>
<keyword evidence="3 9" id="KW-0698">rRNA processing</keyword>
<keyword evidence="9" id="KW-0819">tRNA processing</keyword>
<feature type="binding site" evidence="9">
    <location>
        <position position="47"/>
    </location>
    <ligand>
        <name>Mg(2+)</name>
        <dbReference type="ChEBI" id="CHEBI:18420"/>
    </ligand>
</feature>
<comment type="similarity">
    <text evidence="2">Belongs to the ribonuclease III family.</text>
</comment>
<dbReference type="PANTHER" id="PTHR11207:SF0">
    <property type="entry name" value="RIBONUCLEASE 3"/>
    <property type="match status" value="1"/>
</dbReference>
<evidence type="ECO:0000256" key="8">
    <source>
        <dbReference type="ARBA" id="ARBA00022884"/>
    </source>
</evidence>
<feature type="domain" description="DRBM" evidence="10">
    <location>
        <begin position="163"/>
        <end position="232"/>
    </location>
</feature>
<evidence type="ECO:0000256" key="5">
    <source>
        <dbReference type="ARBA" id="ARBA00022722"/>
    </source>
</evidence>
<evidence type="ECO:0000256" key="1">
    <source>
        <dbReference type="ARBA" id="ARBA00000109"/>
    </source>
</evidence>